<evidence type="ECO:0000313" key="3">
    <source>
        <dbReference type="Proteomes" id="UP000663829"/>
    </source>
</evidence>
<dbReference type="PANTHER" id="PTHR33223">
    <property type="entry name" value="CCHC-TYPE DOMAIN-CONTAINING PROTEIN"/>
    <property type="match status" value="1"/>
</dbReference>
<dbReference type="PANTHER" id="PTHR33223:SF6">
    <property type="entry name" value="CCHC-TYPE DOMAIN-CONTAINING PROTEIN"/>
    <property type="match status" value="1"/>
</dbReference>
<evidence type="ECO:0008006" key="4">
    <source>
        <dbReference type="Google" id="ProtNLM"/>
    </source>
</evidence>
<name>A0A815ZQF7_9BILA</name>
<protein>
    <recommendedName>
        <fullName evidence="4">Gag protein</fullName>
    </recommendedName>
</protein>
<dbReference type="EMBL" id="CAJNOQ010032659">
    <property type="protein sequence ID" value="CAF1586181.1"/>
    <property type="molecule type" value="Genomic_DNA"/>
</dbReference>
<organism evidence="1 3">
    <name type="scientific">Didymodactylos carnosus</name>
    <dbReference type="NCBI Taxonomy" id="1234261"/>
    <lineage>
        <taxon>Eukaryota</taxon>
        <taxon>Metazoa</taxon>
        <taxon>Spiralia</taxon>
        <taxon>Gnathifera</taxon>
        <taxon>Rotifera</taxon>
        <taxon>Eurotatoria</taxon>
        <taxon>Bdelloidea</taxon>
        <taxon>Philodinida</taxon>
        <taxon>Philodinidae</taxon>
        <taxon>Didymodactylos</taxon>
    </lineage>
</organism>
<keyword evidence="3" id="KW-1185">Reference proteome</keyword>
<gene>
    <name evidence="1" type="ORF">GPM918_LOCUS41430</name>
    <name evidence="2" type="ORF">SRO942_LOCUS42477</name>
</gene>
<dbReference type="Proteomes" id="UP000663829">
    <property type="component" value="Unassembled WGS sequence"/>
</dbReference>
<sequence length="350" mass="40346">MNVIADRTRSKANKLTSNMSNNDCNTQSKQETTAIEDERGYIDKSTTTLFRTTSILDEDKIRSDDKVTLTSILSKQHIPNVLERIQDFYGTKQEDVVAWIDQLEVALDLTDHAQGKWSKLAAWYLKGVALSWYIKNKNQVYDWDSFRQMIVEKYPTCVNHHNDLIKLEQAIPSSTTILNAKSVSTIDLSNNLLKTSMEHKVKQLPIFSGKDNENVTKWLNNITQIGKMVNCSDDELYVVAKFKLEGDAQNWYQKKQDKICDWKTFNQLISHRFPAIPPSNDREILRQLAGGKQAWNEPISRFYRDIMNLCDKYDSSMADSSRIAYLQDGLKPELQTLCIKPTNNNTRTIF</sequence>
<dbReference type="AlphaFoldDB" id="A0A815ZQF7"/>
<proteinExistence type="predicted"/>
<dbReference type="EMBL" id="CAJOBC010098706">
    <property type="protein sequence ID" value="CAF4455833.1"/>
    <property type="molecule type" value="Genomic_DNA"/>
</dbReference>
<dbReference type="OrthoDB" id="7486164at2759"/>
<evidence type="ECO:0000313" key="2">
    <source>
        <dbReference type="EMBL" id="CAF4455833.1"/>
    </source>
</evidence>
<accession>A0A815ZQF7</accession>
<dbReference type="Proteomes" id="UP000681722">
    <property type="component" value="Unassembled WGS sequence"/>
</dbReference>
<evidence type="ECO:0000313" key="1">
    <source>
        <dbReference type="EMBL" id="CAF1586181.1"/>
    </source>
</evidence>
<reference evidence="1" key="1">
    <citation type="submission" date="2021-02" db="EMBL/GenBank/DDBJ databases">
        <authorList>
            <person name="Nowell W R."/>
        </authorList>
    </citation>
    <scope>NUCLEOTIDE SEQUENCE</scope>
</reference>
<comment type="caution">
    <text evidence="1">The sequence shown here is derived from an EMBL/GenBank/DDBJ whole genome shotgun (WGS) entry which is preliminary data.</text>
</comment>